<dbReference type="InParanoid" id="W5MRF7"/>
<dbReference type="InterPro" id="IPR015424">
    <property type="entry name" value="PyrdxlP-dep_Trfase"/>
</dbReference>
<reference evidence="11" key="3">
    <citation type="submission" date="2025-09" db="UniProtKB">
        <authorList>
            <consortium name="Ensembl"/>
        </authorList>
    </citation>
    <scope>IDENTIFICATION</scope>
</reference>
<reference evidence="11" key="2">
    <citation type="submission" date="2025-08" db="UniProtKB">
        <authorList>
            <consortium name="Ensembl"/>
        </authorList>
    </citation>
    <scope>IDENTIFICATION</scope>
</reference>
<evidence type="ECO:0000256" key="4">
    <source>
        <dbReference type="ARBA" id="ARBA00022679"/>
    </source>
</evidence>
<evidence type="ECO:0000256" key="6">
    <source>
        <dbReference type="ARBA" id="ARBA00025708"/>
    </source>
</evidence>
<comment type="cofactor">
    <cofactor evidence="1">
        <name>pyridoxal 5'-phosphate</name>
        <dbReference type="ChEBI" id="CHEBI:597326"/>
    </cofactor>
</comment>
<comment type="catalytic activity">
    <reaction evidence="9">
        <text>L-alanine + 2-oxoglutarate = pyruvate + L-glutamate</text>
        <dbReference type="Rhea" id="RHEA:19453"/>
        <dbReference type="ChEBI" id="CHEBI:15361"/>
        <dbReference type="ChEBI" id="CHEBI:16810"/>
        <dbReference type="ChEBI" id="CHEBI:29985"/>
        <dbReference type="ChEBI" id="CHEBI:57972"/>
        <dbReference type="EC" id="2.6.1.2"/>
    </reaction>
</comment>
<dbReference type="Bgee" id="ENSLOCG00000008988">
    <property type="expression patterns" value="Expressed in mesonephros and 3 other cell types or tissues"/>
</dbReference>
<dbReference type="InterPro" id="IPR004839">
    <property type="entry name" value="Aminotransferase_I/II_large"/>
</dbReference>
<feature type="domain" description="Aminotransferase class I/classII large" evidence="10">
    <location>
        <begin position="102"/>
        <end position="480"/>
    </location>
</feature>
<evidence type="ECO:0000259" key="10">
    <source>
        <dbReference type="Pfam" id="PF00155"/>
    </source>
</evidence>
<dbReference type="Gene3D" id="3.40.640.10">
    <property type="entry name" value="Type I PLP-dependent aspartate aminotransferase-like (Major domain)"/>
    <property type="match status" value="1"/>
</dbReference>
<dbReference type="CDD" id="cd00609">
    <property type="entry name" value="AAT_like"/>
    <property type="match status" value="1"/>
</dbReference>
<dbReference type="Proteomes" id="UP000018468">
    <property type="component" value="Linkage group LG9"/>
</dbReference>
<dbReference type="OMA" id="HHIRICL"/>
<dbReference type="FunFam" id="3.40.640.10:FF:000129">
    <property type="entry name" value="Alanine aminotransferase 2"/>
    <property type="match status" value="1"/>
</dbReference>
<dbReference type="InterPro" id="IPR015421">
    <property type="entry name" value="PyrdxlP-dep_Trfase_major"/>
</dbReference>
<dbReference type="InterPro" id="IPR015422">
    <property type="entry name" value="PyrdxlP-dep_Trfase_small"/>
</dbReference>
<dbReference type="eggNOG" id="KOG0258">
    <property type="taxonomic scope" value="Eukaryota"/>
</dbReference>
<keyword evidence="5" id="KW-0663">Pyridoxal phosphate</keyword>
<dbReference type="GO" id="GO:0030170">
    <property type="term" value="F:pyridoxal phosphate binding"/>
    <property type="evidence" value="ECO:0007669"/>
    <property type="project" value="InterPro"/>
</dbReference>
<comment type="subunit">
    <text evidence="2">Homodimer.</text>
</comment>
<keyword evidence="4" id="KW-0808">Transferase</keyword>
<evidence type="ECO:0000256" key="8">
    <source>
        <dbReference type="ARBA" id="ARBA00026106"/>
    </source>
</evidence>
<dbReference type="GO" id="GO:0005737">
    <property type="term" value="C:cytoplasm"/>
    <property type="evidence" value="ECO:0007669"/>
    <property type="project" value="UniProtKB-ARBA"/>
</dbReference>
<name>W5MRF7_LEPOC</name>
<dbReference type="Gene3D" id="1.10.287.1970">
    <property type="match status" value="1"/>
</dbReference>
<dbReference type="STRING" id="7918.ENSLOCP00000010966"/>
<organism evidence="11 12">
    <name type="scientific">Lepisosteus oculatus</name>
    <name type="common">Spotted gar</name>
    <dbReference type="NCBI Taxonomy" id="7918"/>
    <lineage>
        <taxon>Eukaryota</taxon>
        <taxon>Metazoa</taxon>
        <taxon>Chordata</taxon>
        <taxon>Craniata</taxon>
        <taxon>Vertebrata</taxon>
        <taxon>Euteleostomi</taxon>
        <taxon>Actinopterygii</taxon>
        <taxon>Neopterygii</taxon>
        <taxon>Holostei</taxon>
        <taxon>Semionotiformes</taxon>
        <taxon>Lepisosteidae</taxon>
        <taxon>Lepisosteus</taxon>
    </lineage>
</organism>
<dbReference type="GeneTree" id="ENSGT00940000155265"/>
<dbReference type="PANTHER" id="PTHR11751">
    <property type="entry name" value="ALANINE AMINOTRANSFERASE"/>
    <property type="match status" value="1"/>
</dbReference>
<evidence type="ECO:0000256" key="9">
    <source>
        <dbReference type="ARBA" id="ARBA00047412"/>
    </source>
</evidence>
<evidence type="ECO:0000256" key="5">
    <source>
        <dbReference type="ARBA" id="ARBA00022898"/>
    </source>
</evidence>
<dbReference type="EMBL" id="AHAT01010148">
    <property type="status" value="NOT_ANNOTATED_CDS"/>
    <property type="molecule type" value="Genomic_DNA"/>
</dbReference>
<reference evidence="12" key="1">
    <citation type="submission" date="2011-12" db="EMBL/GenBank/DDBJ databases">
        <title>The Draft Genome of Lepisosteus oculatus.</title>
        <authorList>
            <consortium name="The Broad Institute Genome Assembly &amp; Analysis Group"/>
            <consortium name="Computational R&amp;D Group"/>
            <consortium name="and Sequencing Platform"/>
            <person name="Di Palma F."/>
            <person name="Alfoldi J."/>
            <person name="Johnson J."/>
            <person name="Berlin A."/>
            <person name="Gnerre S."/>
            <person name="Jaffe D."/>
            <person name="MacCallum I."/>
            <person name="Young S."/>
            <person name="Walker B.J."/>
            <person name="Lander E.S."/>
            <person name="Lindblad-Toh K."/>
        </authorList>
    </citation>
    <scope>NUCLEOTIDE SEQUENCE [LARGE SCALE GENOMIC DNA]</scope>
</reference>
<dbReference type="GO" id="GO:0004021">
    <property type="term" value="F:L-alanine:2-oxoglutarate aminotransferase activity"/>
    <property type="evidence" value="ECO:0007669"/>
    <property type="project" value="UniProtKB-EC"/>
</dbReference>
<dbReference type="PANTHER" id="PTHR11751:SF469">
    <property type="entry name" value="ALANINE TRANSAMINASE"/>
    <property type="match status" value="1"/>
</dbReference>
<comment type="similarity">
    <text evidence="7">Belongs to the class-I pyridoxal-phosphate-dependent aminotransferase family. Alanine aminotransferase subfamily.</text>
</comment>
<evidence type="ECO:0000256" key="7">
    <source>
        <dbReference type="ARBA" id="ARBA00025785"/>
    </source>
</evidence>
<dbReference type="InterPro" id="IPR045088">
    <property type="entry name" value="ALAT1/2-like"/>
</dbReference>
<dbReference type="SUPFAM" id="SSF53383">
    <property type="entry name" value="PLP-dependent transferases"/>
    <property type="match status" value="1"/>
</dbReference>
<comment type="pathway">
    <text evidence="6">Amino-acid degradation; L-alanine degradation via transaminase pathway; pyruvate from L-alanine: step 1/1.</text>
</comment>
<evidence type="ECO:0000256" key="3">
    <source>
        <dbReference type="ARBA" id="ARBA00022576"/>
    </source>
</evidence>
<dbReference type="Pfam" id="PF00155">
    <property type="entry name" value="Aminotran_1_2"/>
    <property type="match status" value="1"/>
</dbReference>
<dbReference type="FunFam" id="1.10.287.1970:FF:000001">
    <property type="entry name" value="Alanine aminotransferase 2"/>
    <property type="match status" value="1"/>
</dbReference>
<dbReference type="EMBL" id="AHAT01010149">
    <property type="status" value="NOT_ANNOTATED_CDS"/>
    <property type="molecule type" value="Genomic_DNA"/>
</dbReference>
<dbReference type="UniPathway" id="UPA00528">
    <property type="reaction ID" value="UER00586"/>
</dbReference>
<dbReference type="HOGENOM" id="CLU_014254_3_1_1"/>
<evidence type="ECO:0000256" key="1">
    <source>
        <dbReference type="ARBA" id="ARBA00001933"/>
    </source>
</evidence>
<keyword evidence="3" id="KW-0032">Aminotransferase</keyword>
<accession>W5MRF7</accession>
<dbReference type="Ensembl" id="ENSLOCT00000010982.1">
    <property type="protein sequence ID" value="ENSLOCP00000010966.1"/>
    <property type="gene ID" value="ENSLOCG00000008988.1"/>
</dbReference>
<keyword evidence="12" id="KW-1185">Reference proteome</keyword>
<dbReference type="EC" id="2.6.1.2" evidence="8"/>
<dbReference type="GO" id="GO:0042853">
    <property type="term" value="P:L-alanine catabolic process"/>
    <property type="evidence" value="ECO:0007669"/>
    <property type="project" value="UniProtKB-UniPathway"/>
</dbReference>
<evidence type="ECO:0000256" key="2">
    <source>
        <dbReference type="ARBA" id="ARBA00011738"/>
    </source>
</evidence>
<sequence>FYSEEGEMDFKGKGLTLNEVNPYVRSIKVLDKEFIRMRAREIRKELLQGVKKPYKKLIDVSSGDAHMAGMKPISFLRQVLAVCLYPELLHSDRFPSDVEQRAQRLLKNCEGGSLGSYSPPCGIVSIRRSVSEFISQRDGGVPSDPDNIFITSGGQDAIRCILKILVHGEGHAQTGVLMPVPSYSYFKIAVLEVGGAIVPYHLSEEQGWDMQVNELRRALQTARGHCSPRALYIINPGNPTATGHVQSRESIEEVIRFAAEEKLFLLVDEVYQQTVFGEGSAFVSYKKVLYEMGPSYSDMVELASLHSVSKGFTGECGLRCGYVEFVNLDPEVKKCAIRLFEMYLSSSITGQIALDIMTNPPGHEDPSYPIFKAESQAILETLAHNARRVQETLDSLPGVSYQPVQGSLYIFPRLHLPPRAVEQARAEGMEPDRFYCSRLLEEAGVCSTPGCDVGQREGTYHIRLCNLVPLDTMEDMLDRLNSFHPRFMQEFS</sequence>
<protein>
    <recommendedName>
        <fullName evidence="8">alanine transaminase</fullName>
        <ecNumber evidence="8">2.6.1.2</ecNumber>
    </recommendedName>
</protein>
<dbReference type="FunFam" id="3.90.1150.10:FF:000345">
    <property type="entry name" value="Alanine aminotransferase 2"/>
    <property type="match status" value="1"/>
</dbReference>
<evidence type="ECO:0000313" key="12">
    <source>
        <dbReference type="Proteomes" id="UP000018468"/>
    </source>
</evidence>
<proteinExistence type="inferred from homology"/>
<evidence type="ECO:0000313" key="11">
    <source>
        <dbReference type="Ensembl" id="ENSLOCP00000010966.1"/>
    </source>
</evidence>
<dbReference type="Gene3D" id="3.90.1150.10">
    <property type="entry name" value="Aspartate Aminotransferase, domain 1"/>
    <property type="match status" value="1"/>
</dbReference>
<dbReference type="AlphaFoldDB" id="W5MRF7"/>